<dbReference type="RefSeq" id="WP_058504163.1">
    <property type="nucleotide sequence ID" value="NZ_CAAAIF010000001.1"/>
</dbReference>
<name>A0A0W0WUZ4_9GAMM</name>
<dbReference type="PATRIC" id="fig|45070.6.peg.1188"/>
<sequence length="191" mass="20988">MKINANKGLVCLLFILVPLLGRAAPPEWQIEPNQSSLSFTATQNGAPVTGQFKTFTGEIFVDPANYKASSVHIVIDMNSISTDYADVKNTLLTADWFDVKMFPKAEFKSTDFNKTGDNSYQAIGNLTIRDKTVPVTLTFTTEQPSADTGVVIGNTILKREAFGVGQGEWSSTDQIKDDVKVDFKITAKRKN</sequence>
<comment type="caution">
    <text evidence="3">The sequence shown here is derived from an EMBL/GenBank/DDBJ whole genome shotgun (WGS) entry which is preliminary data.</text>
</comment>
<dbReference type="OrthoDB" id="1247465at2"/>
<organism evidence="3 4">
    <name type="scientific">Legionella nautarum</name>
    <dbReference type="NCBI Taxonomy" id="45070"/>
    <lineage>
        <taxon>Bacteria</taxon>
        <taxon>Pseudomonadati</taxon>
        <taxon>Pseudomonadota</taxon>
        <taxon>Gammaproteobacteria</taxon>
        <taxon>Legionellales</taxon>
        <taxon>Legionellaceae</taxon>
        <taxon>Legionella</taxon>
    </lineage>
</organism>
<dbReference type="SUPFAM" id="SSF101874">
    <property type="entry name" value="YceI-like"/>
    <property type="match status" value="1"/>
</dbReference>
<reference evidence="3 4" key="1">
    <citation type="submission" date="2015-11" db="EMBL/GenBank/DDBJ databases">
        <title>Genomic analysis of 38 Legionella species identifies large and diverse effector repertoires.</title>
        <authorList>
            <person name="Burstein D."/>
            <person name="Amaro F."/>
            <person name="Zusman T."/>
            <person name="Lifshitz Z."/>
            <person name="Cohen O."/>
            <person name="Gilbert J.A."/>
            <person name="Pupko T."/>
            <person name="Shuman H.A."/>
            <person name="Segal G."/>
        </authorList>
    </citation>
    <scope>NUCLEOTIDE SEQUENCE [LARGE SCALE GENOMIC DNA]</scope>
    <source>
        <strain evidence="3 4">ATCC 49506</strain>
    </source>
</reference>
<evidence type="ECO:0000256" key="1">
    <source>
        <dbReference type="SAM" id="SignalP"/>
    </source>
</evidence>
<dbReference type="PANTHER" id="PTHR34406">
    <property type="entry name" value="PROTEIN YCEI"/>
    <property type="match status" value="1"/>
</dbReference>
<protein>
    <submittedName>
        <fullName evidence="3">Putative YceI-like family protein</fullName>
    </submittedName>
</protein>
<dbReference type="PANTHER" id="PTHR34406:SF1">
    <property type="entry name" value="PROTEIN YCEI"/>
    <property type="match status" value="1"/>
</dbReference>
<keyword evidence="1" id="KW-0732">Signal</keyword>
<dbReference type="InterPro" id="IPR036761">
    <property type="entry name" value="TTHA0802/YceI-like_sf"/>
</dbReference>
<accession>A0A0W0WUZ4</accession>
<dbReference type="Pfam" id="PF04264">
    <property type="entry name" value="YceI"/>
    <property type="match status" value="1"/>
</dbReference>
<dbReference type="EMBL" id="LNYO01000013">
    <property type="protein sequence ID" value="KTD36140.1"/>
    <property type="molecule type" value="Genomic_DNA"/>
</dbReference>
<feature type="chain" id="PRO_5006915863" evidence="1">
    <location>
        <begin position="24"/>
        <end position="191"/>
    </location>
</feature>
<evidence type="ECO:0000313" key="3">
    <source>
        <dbReference type="EMBL" id="KTD36140.1"/>
    </source>
</evidence>
<dbReference type="Proteomes" id="UP000054725">
    <property type="component" value="Unassembled WGS sequence"/>
</dbReference>
<proteinExistence type="predicted"/>
<dbReference type="Gene3D" id="2.40.128.110">
    <property type="entry name" value="Lipid/polyisoprenoid-binding, YceI-like"/>
    <property type="match status" value="1"/>
</dbReference>
<evidence type="ECO:0000259" key="2">
    <source>
        <dbReference type="SMART" id="SM00867"/>
    </source>
</evidence>
<evidence type="ECO:0000313" key="4">
    <source>
        <dbReference type="Proteomes" id="UP000054725"/>
    </source>
</evidence>
<gene>
    <name evidence="3" type="ORF">Lnau_1124</name>
</gene>
<dbReference type="AlphaFoldDB" id="A0A0W0WUZ4"/>
<keyword evidence="4" id="KW-1185">Reference proteome</keyword>
<dbReference type="STRING" id="45070.Lnau_1124"/>
<dbReference type="SMART" id="SM00867">
    <property type="entry name" value="YceI"/>
    <property type="match status" value="1"/>
</dbReference>
<dbReference type="InterPro" id="IPR007372">
    <property type="entry name" value="Lipid/polyisoprenoid-bd_YceI"/>
</dbReference>
<feature type="domain" description="Lipid/polyisoprenoid-binding YceI-like" evidence="2">
    <location>
        <begin position="27"/>
        <end position="188"/>
    </location>
</feature>
<feature type="signal peptide" evidence="1">
    <location>
        <begin position="1"/>
        <end position="23"/>
    </location>
</feature>